<dbReference type="Proteomes" id="UP000789342">
    <property type="component" value="Unassembled WGS sequence"/>
</dbReference>
<gene>
    <name evidence="1" type="ORF">AMORRO_LOCUS12638</name>
</gene>
<evidence type="ECO:0000313" key="2">
    <source>
        <dbReference type="Proteomes" id="UP000789342"/>
    </source>
</evidence>
<reference evidence="1" key="1">
    <citation type="submission" date="2021-06" db="EMBL/GenBank/DDBJ databases">
        <authorList>
            <person name="Kallberg Y."/>
            <person name="Tangrot J."/>
            <person name="Rosling A."/>
        </authorList>
    </citation>
    <scope>NUCLEOTIDE SEQUENCE</scope>
    <source>
        <strain evidence="1">CL551</strain>
    </source>
</reference>
<accession>A0A9N9HXC1</accession>
<sequence>MATTTSSTQILTTKITIQNDLKTHLTIEEKISRIFPGIRVHAVSSKYD</sequence>
<protein>
    <submittedName>
        <fullName evidence="1">10668_t:CDS:1</fullName>
    </submittedName>
</protein>
<evidence type="ECO:0000313" key="1">
    <source>
        <dbReference type="EMBL" id="CAG8710196.1"/>
    </source>
</evidence>
<comment type="caution">
    <text evidence="1">The sequence shown here is derived from an EMBL/GenBank/DDBJ whole genome shotgun (WGS) entry which is preliminary data.</text>
</comment>
<dbReference type="EMBL" id="CAJVPV010019194">
    <property type="protein sequence ID" value="CAG8710196.1"/>
    <property type="molecule type" value="Genomic_DNA"/>
</dbReference>
<feature type="non-terminal residue" evidence="1">
    <location>
        <position position="48"/>
    </location>
</feature>
<dbReference type="AlphaFoldDB" id="A0A9N9HXC1"/>
<proteinExistence type="predicted"/>
<keyword evidence="2" id="KW-1185">Reference proteome</keyword>
<organism evidence="1 2">
    <name type="scientific">Acaulospora morrowiae</name>
    <dbReference type="NCBI Taxonomy" id="94023"/>
    <lineage>
        <taxon>Eukaryota</taxon>
        <taxon>Fungi</taxon>
        <taxon>Fungi incertae sedis</taxon>
        <taxon>Mucoromycota</taxon>
        <taxon>Glomeromycotina</taxon>
        <taxon>Glomeromycetes</taxon>
        <taxon>Diversisporales</taxon>
        <taxon>Acaulosporaceae</taxon>
        <taxon>Acaulospora</taxon>
    </lineage>
</organism>
<name>A0A9N9HXC1_9GLOM</name>